<dbReference type="PANTHER" id="PTHR33558">
    <property type="entry name" value="GLUTAREDOXIN-LIKE PROTEIN C5ORF63 HOMOLOG"/>
    <property type="match status" value="1"/>
</dbReference>
<keyword evidence="1" id="KW-0249">Electron transport</keyword>
<name>A0AAV4B4E2_9GAST</name>
<keyword evidence="1" id="KW-0813">Transport</keyword>
<dbReference type="Proteomes" id="UP000735302">
    <property type="component" value="Unassembled WGS sequence"/>
</dbReference>
<dbReference type="Pfam" id="PF05768">
    <property type="entry name" value="Glrx-like"/>
    <property type="match status" value="1"/>
</dbReference>
<protein>
    <recommendedName>
        <fullName evidence="1">Glutaredoxin-like protein</fullName>
    </recommendedName>
</protein>
<accession>A0AAV4B4E2</accession>
<dbReference type="SUPFAM" id="SSF52833">
    <property type="entry name" value="Thioredoxin-like"/>
    <property type="match status" value="1"/>
</dbReference>
<dbReference type="EMBL" id="BLXT01004491">
    <property type="protein sequence ID" value="GFO13554.1"/>
    <property type="molecule type" value="Genomic_DNA"/>
</dbReference>
<evidence type="ECO:0000256" key="1">
    <source>
        <dbReference type="RuleBase" id="RU363082"/>
    </source>
</evidence>
<proteinExistence type="inferred from homology"/>
<comment type="caution">
    <text evidence="2">The sequence shown here is derived from an EMBL/GenBank/DDBJ whole genome shotgun (WGS) entry which is preliminary data.</text>
</comment>
<organism evidence="2 3">
    <name type="scientific">Plakobranchus ocellatus</name>
    <dbReference type="NCBI Taxonomy" id="259542"/>
    <lineage>
        <taxon>Eukaryota</taxon>
        <taxon>Metazoa</taxon>
        <taxon>Spiralia</taxon>
        <taxon>Lophotrochozoa</taxon>
        <taxon>Mollusca</taxon>
        <taxon>Gastropoda</taxon>
        <taxon>Heterobranchia</taxon>
        <taxon>Euthyneura</taxon>
        <taxon>Panpulmonata</taxon>
        <taxon>Sacoglossa</taxon>
        <taxon>Placobranchoidea</taxon>
        <taxon>Plakobranchidae</taxon>
        <taxon>Plakobranchus</taxon>
    </lineage>
</organism>
<evidence type="ECO:0000313" key="2">
    <source>
        <dbReference type="EMBL" id="GFO13554.1"/>
    </source>
</evidence>
<dbReference type="AlphaFoldDB" id="A0AAV4B4E2"/>
<dbReference type="InterPro" id="IPR008554">
    <property type="entry name" value="Glutaredoxin-like"/>
</dbReference>
<comment type="similarity">
    <text evidence="1">Belongs to the glutaredoxin family.</text>
</comment>
<dbReference type="PANTHER" id="PTHR33558:SF1">
    <property type="entry name" value="GLUTAREDOXIN-LIKE PROTEIN C5ORF63 HOMOLOG"/>
    <property type="match status" value="1"/>
</dbReference>
<evidence type="ECO:0000313" key="3">
    <source>
        <dbReference type="Proteomes" id="UP000735302"/>
    </source>
</evidence>
<dbReference type="InterPro" id="IPR052565">
    <property type="entry name" value="Glutaredoxin-like_YDR286C"/>
</dbReference>
<dbReference type="Gene3D" id="3.40.30.10">
    <property type="entry name" value="Glutaredoxin"/>
    <property type="match status" value="1"/>
</dbReference>
<gene>
    <name evidence="2" type="ORF">PoB_004005900</name>
</gene>
<sequence>MVVLRIMKEKHLMMQQLFKNRYSQFWQTIRKESTLCKQPPVLTLYTKDPCPLCDEALESLGPLLDQVTLEKVDITAPGNELLWKSYRYDIPVFHFNGKYLMKHRADLEIFKKALSEYFNT</sequence>
<reference evidence="2 3" key="1">
    <citation type="journal article" date="2021" name="Elife">
        <title>Chloroplast acquisition without the gene transfer in kleptoplastic sea slugs, Plakobranchus ocellatus.</title>
        <authorList>
            <person name="Maeda T."/>
            <person name="Takahashi S."/>
            <person name="Yoshida T."/>
            <person name="Shimamura S."/>
            <person name="Takaki Y."/>
            <person name="Nagai Y."/>
            <person name="Toyoda A."/>
            <person name="Suzuki Y."/>
            <person name="Arimoto A."/>
            <person name="Ishii H."/>
            <person name="Satoh N."/>
            <person name="Nishiyama T."/>
            <person name="Hasebe M."/>
            <person name="Maruyama T."/>
            <person name="Minagawa J."/>
            <person name="Obokata J."/>
            <person name="Shigenobu S."/>
        </authorList>
    </citation>
    <scope>NUCLEOTIDE SEQUENCE [LARGE SCALE GENOMIC DNA]</scope>
</reference>
<keyword evidence="3" id="KW-1185">Reference proteome</keyword>
<dbReference type="InterPro" id="IPR036249">
    <property type="entry name" value="Thioredoxin-like_sf"/>
</dbReference>